<organism evidence="7 8">
    <name type="scientific">Adineta steineri</name>
    <dbReference type="NCBI Taxonomy" id="433720"/>
    <lineage>
        <taxon>Eukaryota</taxon>
        <taxon>Metazoa</taxon>
        <taxon>Spiralia</taxon>
        <taxon>Gnathifera</taxon>
        <taxon>Rotifera</taxon>
        <taxon>Eurotatoria</taxon>
        <taxon>Bdelloidea</taxon>
        <taxon>Adinetida</taxon>
        <taxon>Adinetidae</taxon>
        <taxon>Adineta</taxon>
    </lineage>
</organism>
<evidence type="ECO:0000256" key="6">
    <source>
        <dbReference type="SAM" id="Phobius"/>
    </source>
</evidence>
<dbReference type="PANTHER" id="PTHR31501:SF7">
    <property type="entry name" value="CALCIUM RELEASE-ACTIVATED CALCIUM CHANNEL PROTEIN 1"/>
    <property type="match status" value="1"/>
</dbReference>
<keyword evidence="3 6" id="KW-0812">Transmembrane</keyword>
<accession>A0A814YJS8</accession>
<dbReference type="PANTHER" id="PTHR31501">
    <property type="entry name" value="CALCIUM RELEASE-ACTIVATED CALCIUM CHANNEL PROTEIN 1"/>
    <property type="match status" value="1"/>
</dbReference>
<evidence type="ECO:0000256" key="1">
    <source>
        <dbReference type="ARBA" id="ARBA00004141"/>
    </source>
</evidence>
<evidence type="ECO:0008006" key="9">
    <source>
        <dbReference type="Google" id="ProtNLM"/>
    </source>
</evidence>
<feature type="transmembrane region" description="Helical" evidence="6">
    <location>
        <begin position="54"/>
        <end position="83"/>
    </location>
</feature>
<protein>
    <recommendedName>
        <fullName evidence="9">Calcium release-activated calcium channel protein 1</fullName>
    </recommendedName>
</protein>
<dbReference type="Pfam" id="PF07856">
    <property type="entry name" value="Orai-1"/>
    <property type="match status" value="1"/>
</dbReference>
<dbReference type="EMBL" id="CAJNOG010000417">
    <property type="protein sequence ID" value="CAF1230457.1"/>
    <property type="molecule type" value="Genomic_DNA"/>
</dbReference>
<comment type="subcellular location">
    <subcellularLocation>
        <location evidence="1">Membrane</location>
        <topology evidence="1">Multi-pass membrane protein</topology>
    </subcellularLocation>
</comment>
<dbReference type="GO" id="GO:0015279">
    <property type="term" value="F:store-operated calcium channel activity"/>
    <property type="evidence" value="ECO:0007669"/>
    <property type="project" value="TreeGrafter"/>
</dbReference>
<dbReference type="GO" id="GO:0002115">
    <property type="term" value="P:store-operated calcium entry"/>
    <property type="evidence" value="ECO:0007669"/>
    <property type="project" value="TreeGrafter"/>
</dbReference>
<sequence length="191" mass="22057">MHKKHLLEQRRLQLSKAKLRAVSRTSALLSGFALIAMVEVSLDDHKQPNGSIPLIIVYSILTCLVVGVHLLALMISTCLLPLLEAESFLQYKEHETIYIYIEFTWLLSTGFGIFLFLLEMTIICWVKFFFITQRAAIATTIVFLPIFILFCTFLLTFHRRLVILKLSQHQNELDQIEKNWTTVHLPIVNVI</sequence>
<comment type="caution">
    <text evidence="7">The sequence shown here is derived from an EMBL/GenBank/DDBJ whole genome shotgun (WGS) entry which is preliminary data.</text>
</comment>
<evidence type="ECO:0000256" key="5">
    <source>
        <dbReference type="ARBA" id="ARBA00023136"/>
    </source>
</evidence>
<reference evidence="7" key="1">
    <citation type="submission" date="2021-02" db="EMBL/GenBank/DDBJ databases">
        <authorList>
            <person name="Nowell W R."/>
        </authorList>
    </citation>
    <scope>NUCLEOTIDE SEQUENCE</scope>
</reference>
<keyword evidence="4 6" id="KW-1133">Transmembrane helix</keyword>
<name>A0A814YJS8_9BILA</name>
<proteinExistence type="inferred from homology"/>
<keyword evidence="5 6" id="KW-0472">Membrane</keyword>
<dbReference type="AlphaFoldDB" id="A0A814YJS8"/>
<evidence type="ECO:0000256" key="4">
    <source>
        <dbReference type="ARBA" id="ARBA00022989"/>
    </source>
</evidence>
<dbReference type="InterPro" id="IPR038350">
    <property type="entry name" value="Orai_sf"/>
</dbReference>
<comment type="similarity">
    <text evidence="2">Belongs to the Orai family.</text>
</comment>
<dbReference type="Proteomes" id="UP000663845">
    <property type="component" value="Unassembled WGS sequence"/>
</dbReference>
<gene>
    <name evidence="7" type="ORF">JYZ213_LOCUS28512</name>
</gene>
<evidence type="ECO:0000256" key="2">
    <source>
        <dbReference type="ARBA" id="ARBA00008062"/>
    </source>
</evidence>
<evidence type="ECO:0000313" key="7">
    <source>
        <dbReference type="EMBL" id="CAF1230457.1"/>
    </source>
</evidence>
<feature type="transmembrane region" description="Helical" evidence="6">
    <location>
        <begin position="136"/>
        <end position="157"/>
    </location>
</feature>
<evidence type="ECO:0000256" key="3">
    <source>
        <dbReference type="ARBA" id="ARBA00022692"/>
    </source>
</evidence>
<dbReference type="Gene3D" id="1.20.140.140">
    <property type="entry name" value="Calcium release-activated calcium channel protein Orai"/>
    <property type="match status" value="1"/>
</dbReference>
<evidence type="ECO:0000313" key="8">
    <source>
        <dbReference type="Proteomes" id="UP000663845"/>
    </source>
</evidence>
<feature type="transmembrane region" description="Helical" evidence="6">
    <location>
        <begin position="21"/>
        <end position="42"/>
    </location>
</feature>
<feature type="transmembrane region" description="Helical" evidence="6">
    <location>
        <begin position="103"/>
        <end position="130"/>
    </location>
</feature>
<dbReference type="GO" id="GO:0016020">
    <property type="term" value="C:membrane"/>
    <property type="evidence" value="ECO:0007669"/>
    <property type="project" value="UniProtKB-SubCell"/>
</dbReference>
<dbReference type="InterPro" id="IPR012446">
    <property type="entry name" value="CRAC_channel"/>
</dbReference>